<gene>
    <name evidence="14" type="ORF">ZHD862_LOCUS19690</name>
</gene>
<reference evidence="14" key="1">
    <citation type="submission" date="2021-02" db="EMBL/GenBank/DDBJ databases">
        <authorList>
            <person name="Nowell W R."/>
        </authorList>
    </citation>
    <scope>NUCLEOTIDE SEQUENCE</scope>
</reference>
<dbReference type="PROSITE" id="PS00232">
    <property type="entry name" value="CADHERIN_1"/>
    <property type="match status" value="1"/>
</dbReference>
<keyword evidence="6" id="KW-0735">Signal-anchor</keyword>
<dbReference type="GO" id="GO:0005509">
    <property type="term" value="F:calcium ion binding"/>
    <property type="evidence" value="ECO:0007669"/>
    <property type="project" value="UniProtKB-UniRule"/>
</dbReference>
<evidence type="ECO:0000256" key="1">
    <source>
        <dbReference type="ARBA" id="ARBA00004394"/>
    </source>
</evidence>
<evidence type="ECO:0000256" key="4">
    <source>
        <dbReference type="ARBA" id="ARBA00022737"/>
    </source>
</evidence>
<keyword evidence="3 12" id="KW-0812">Transmembrane</keyword>
<keyword evidence="5 11" id="KW-0106">Calcium</keyword>
<protein>
    <recommendedName>
        <fullName evidence="13">Cadherin domain-containing protein</fullName>
    </recommendedName>
</protein>
<dbReference type="InterPro" id="IPR020894">
    <property type="entry name" value="Cadherin_CS"/>
</dbReference>
<dbReference type="Proteomes" id="UP000663864">
    <property type="component" value="Unassembled WGS sequence"/>
</dbReference>
<keyword evidence="4" id="KW-0677">Repeat</keyword>
<evidence type="ECO:0000256" key="8">
    <source>
        <dbReference type="ARBA" id="ARBA00023034"/>
    </source>
</evidence>
<organism evidence="14 15">
    <name type="scientific">Rotaria sordida</name>
    <dbReference type="NCBI Taxonomy" id="392033"/>
    <lineage>
        <taxon>Eukaryota</taxon>
        <taxon>Metazoa</taxon>
        <taxon>Spiralia</taxon>
        <taxon>Gnathifera</taxon>
        <taxon>Rotifera</taxon>
        <taxon>Eurotatoria</taxon>
        <taxon>Bdelloidea</taxon>
        <taxon>Philodinida</taxon>
        <taxon>Philodinidae</taxon>
        <taxon>Rotaria</taxon>
    </lineage>
</organism>
<evidence type="ECO:0000256" key="11">
    <source>
        <dbReference type="PROSITE-ProRule" id="PRU00043"/>
    </source>
</evidence>
<keyword evidence="7 12" id="KW-1133">Transmembrane helix</keyword>
<evidence type="ECO:0000313" key="15">
    <source>
        <dbReference type="Proteomes" id="UP000663864"/>
    </source>
</evidence>
<evidence type="ECO:0000256" key="12">
    <source>
        <dbReference type="SAM" id="Phobius"/>
    </source>
</evidence>
<dbReference type="GO" id="GO:0000026">
    <property type="term" value="F:alpha-1,2-mannosyltransferase activity"/>
    <property type="evidence" value="ECO:0007669"/>
    <property type="project" value="TreeGrafter"/>
</dbReference>
<dbReference type="EMBL" id="CAJNOT010001081">
    <property type="protein sequence ID" value="CAF1141958.1"/>
    <property type="molecule type" value="Genomic_DNA"/>
</dbReference>
<accession>A0A814S4H0</accession>
<evidence type="ECO:0000256" key="2">
    <source>
        <dbReference type="ARBA" id="ARBA00004606"/>
    </source>
</evidence>
<dbReference type="GO" id="GO:0046354">
    <property type="term" value="P:mannan biosynthetic process"/>
    <property type="evidence" value="ECO:0007669"/>
    <property type="project" value="TreeGrafter"/>
</dbReference>
<comment type="subcellular location">
    <subcellularLocation>
        <location evidence="10">Endomembrane system</location>
        <topology evidence="10">Single-pass membrane protein</topology>
    </subcellularLocation>
    <subcellularLocation>
        <location evidence="1">Golgi apparatus membrane</location>
    </subcellularLocation>
    <subcellularLocation>
        <location evidence="2">Membrane</location>
        <topology evidence="2">Single-pass type II membrane protein</topology>
    </subcellularLocation>
</comment>
<dbReference type="GO" id="GO:0005886">
    <property type="term" value="C:plasma membrane"/>
    <property type="evidence" value="ECO:0007669"/>
    <property type="project" value="InterPro"/>
</dbReference>
<proteinExistence type="predicted"/>
<feature type="domain" description="Cadherin" evidence="13">
    <location>
        <begin position="185"/>
        <end position="289"/>
    </location>
</feature>
<name>A0A814S4H0_9BILA</name>
<dbReference type="InterPro" id="IPR015919">
    <property type="entry name" value="Cadherin-like_sf"/>
</dbReference>
<dbReference type="CDD" id="cd11304">
    <property type="entry name" value="Cadherin_repeat"/>
    <property type="match status" value="1"/>
</dbReference>
<evidence type="ECO:0000259" key="13">
    <source>
        <dbReference type="PROSITE" id="PS50268"/>
    </source>
</evidence>
<evidence type="ECO:0000256" key="3">
    <source>
        <dbReference type="ARBA" id="ARBA00022692"/>
    </source>
</evidence>
<evidence type="ECO:0000256" key="7">
    <source>
        <dbReference type="ARBA" id="ARBA00022989"/>
    </source>
</evidence>
<evidence type="ECO:0000256" key="5">
    <source>
        <dbReference type="ARBA" id="ARBA00022837"/>
    </source>
</evidence>
<evidence type="ECO:0000256" key="9">
    <source>
        <dbReference type="ARBA" id="ARBA00023136"/>
    </source>
</evidence>
<dbReference type="PANTHER" id="PTHR31646">
    <property type="entry name" value="ALPHA-1,2-MANNOSYLTRANSFERASE MNN2"/>
    <property type="match status" value="1"/>
</dbReference>
<dbReference type="GO" id="GO:0000139">
    <property type="term" value="C:Golgi membrane"/>
    <property type="evidence" value="ECO:0007669"/>
    <property type="project" value="UniProtKB-SubCell"/>
</dbReference>
<keyword evidence="8" id="KW-0333">Golgi apparatus</keyword>
<evidence type="ECO:0000256" key="6">
    <source>
        <dbReference type="ARBA" id="ARBA00022968"/>
    </source>
</evidence>
<dbReference type="PROSITE" id="PS50268">
    <property type="entry name" value="CADHERIN_2"/>
    <property type="match status" value="1"/>
</dbReference>
<dbReference type="PANTHER" id="PTHR31646:SF1">
    <property type="entry name" value="ALPHA-1,2-MANNOSYLTRANSFERASE MNN2"/>
    <property type="match status" value="1"/>
</dbReference>
<evidence type="ECO:0000313" key="14">
    <source>
        <dbReference type="EMBL" id="CAF1141958.1"/>
    </source>
</evidence>
<comment type="caution">
    <text evidence="14">The sequence shown here is derived from an EMBL/GenBank/DDBJ whole genome shotgun (WGS) entry which is preliminary data.</text>
</comment>
<dbReference type="SUPFAM" id="SSF49313">
    <property type="entry name" value="Cadherin-like"/>
    <property type="match status" value="1"/>
</dbReference>
<evidence type="ECO:0000256" key="10">
    <source>
        <dbReference type="ARBA" id="ARBA00037847"/>
    </source>
</evidence>
<dbReference type="GO" id="GO:0007156">
    <property type="term" value="P:homophilic cell adhesion via plasma membrane adhesion molecules"/>
    <property type="evidence" value="ECO:0007669"/>
    <property type="project" value="InterPro"/>
</dbReference>
<dbReference type="AlphaFoldDB" id="A0A814S4H0"/>
<keyword evidence="9 12" id="KW-0472">Membrane</keyword>
<feature type="transmembrane region" description="Helical" evidence="12">
    <location>
        <begin position="786"/>
        <end position="807"/>
    </location>
</feature>
<dbReference type="Gene3D" id="2.60.40.60">
    <property type="entry name" value="Cadherins"/>
    <property type="match status" value="2"/>
</dbReference>
<dbReference type="InterPro" id="IPR002126">
    <property type="entry name" value="Cadherin-like_dom"/>
</dbReference>
<sequence>MIELFHIVPNLSASQLNPTHVYKSSSSDHQYRLFPYKPVAIVSATFSKVLFLFNPTFLKFDALFYPDAHKSRQHPAVWTLFNTSCTQNEYEFDSAMILVDKRRVWNGLYLTKLIHDYYQVFYHYVTDGDKDTFRLVFRYMQIKYYLVMIPCSTGSFNNTHFCGLTLCKTDSLSQHIYVNLLTTLTKTYPTIDLKENIPINTNILELTNEVKDLKLVLLNLGGFETNLFSIKDQNLFTINEIDREKLIGEKKCFDRSHCLIELHILVNDGEQYWVIPIHIIDENDNKPEFRNSSIELKFRENIFGGYKILFEGAKDLDEGLNSKIDYILDCSKKKEKLIIKENKNKTLINCLPLFEFEIISKSLLLNQYDQLALKYNSLIKNEYIENEYNLILYAINYNLNNNNELFNLMNINIKIEKILKKPKFDLFEYKFIIKIKSFLKNGTILGNVNAKSNDKKNKILYKLINKTNFIEINSLTGELFISNENFLLNNNNNNYLNNNINLLIEGFYLNNKYLNCFTNVKIYFRLINNINNISYYFNIQSLFIKQLNNSNQFFIYKNISINEILFQINIFSFYYPFDKYILLLDDNYYSTFSLISSPLINNFILKISNYLSSKLIYLLNIRIKHELTQEWLSTNITIQFILIDQLTTISNFIESSSSLSLSSSSSLTSSLLNICLENSTYFLYDFYNKNQIGKLKVIETNLNISIFSNYLILINKNEIIINQCRMLINQFNLNYLNQTQYELCSFDYFCFNITLINQQQFSFFSIKNKNKNFILKSILSIRPIEITIFTFSLIFIMATITLILIICRLKGFHLCLSIKNYLFYGKKYGLNNAQRLSSTKMTQRVHSIVVRESRSPSFEHIESKPYIFNINQVSEQDTIRSINIYSQSSPHLPISLSSTSSIQQEERTISNVDNEITPRTSSSSSFIHETKHLLDIMSINQDLHMSTLASEV</sequence>